<feature type="transmembrane region" description="Helical" evidence="4">
    <location>
        <begin position="220"/>
        <end position="239"/>
    </location>
</feature>
<dbReference type="EMBL" id="JYFE01000081">
    <property type="protein sequence ID" value="KIT14208.1"/>
    <property type="molecule type" value="Genomic_DNA"/>
</dbReference>
<dbReference type="PANTHER" id="PTHR23534">
    <property type="entry name" value="MFS PERMEASE"/>
    <property type="match status" value="1"/>
</dbReference>
<accession>A0A0D1D250</accession>
<dbReference type="PATRIC" id="fig|935700.4.peg.4125"/>
<reference evidence="6 7" key="1">
    <citation type="submission" date="2015-02" db="EMBL/GenBank/DDBJ databases">
        <title>Genome Sequence of Jannaschia aquimarina DSM28248, a member of the Roseobacter clade.</title>
        <authorList>
            <person name="Voget S."/>
            <person name="Daniel R."/>
        </authorList>
    </citation>
    <scope>NUCLEOTIDE SEQUENCE [LARGE SCALE GENOMIC DNA]</scope>
    <source>
        <strain evidence="6 7">GSW-M26</strain>
    </source>
</reference>
<feature type="transmembrane region" description="Helical" evidence="4">
    <location>
        <begin position="310"/>
        <end position="336"/>
    </location>
</feature>
<proteinExistence type="predicted"/>
<dbReference type="Pfam" id="PF07690">
    <property type="entry name" value="MFS_1"/>
    <property type="match status" value="1"/>
</dbReference>
<feature type="transmembrane region" description="Helical" evidence="4">
    <location>
        <begin position="259"/>
        <end position="277"/>
    </location>
</feature>
<protein>
    <submittedName>
        <fullName evidence="6">Major Facilitator Superfamily protein</fullName>
    </submittedName>
</protein>
<dbReference type="SUPFAM" id="SSF103473">
    <property type="entry name" value="MFS general substrate transporter"/>
    <property type="match status" value="1"/>
</dbReference>
<dbReference type="PANTHER" id="PTHR23534:SF1">
    <property type="entry name" value="MAJOR FACILITATOR SUPERFAMILY PROTEIN"/>
    <property type="match status" value="1"/>
</dbReference>
<feature type="transmembrane region" description="Helical" evidence="4">
    <location>
        <begin position="174"/>
        <end position="192"/>
    </location>
</feature>
<feature type="transmembrane region" description="Helical" evidence="4">
    <location>
        <begin position="284"/>
        <end position="304"/>
    </location>
</feature>
<feature type="transmembrane region" description="Helical" evidence="4">
    <location>
        <begin position="348"/>
        <end position="367"/>
    </location>
</feature>
<feature type="transmembrane region" description="Helical" evidence="4">
    <location>
        <begin position="50"/>
        <end position="72"/>
    </location>
</feature>
<evidence type="ECO:0000313" key="7">
    <source>
        <dbReference type="Proteomes" id="UP000032232"/>
    </source>
</evidence>
<feature type="transmembrane region" description="Helical" evidence="4">
    <location>
        <begin position="79"/>
        <end position="98"/>
    </location>
</feature>
<dbReference type="AlphaFoldDB" id="A0A0D1D250"/>
<comment type="caution">
    <text evidence="6">The sequence shown here is derived from an EMBL/GenBank/DDBJ whole genome shotgun (WGS) entry which is preliminary data.</text>
</comment>
<dbReference type="Proteomes" id="UP000032232">
    <property type="component" value="Unassembled WGS sequence"/>
</dbReference>
<feature type="domain" description="Major facilitator superfamily (MFS) profile" evidence="5">
    <location>
        <begin position="216"/>
        <end position="400"/>
    </location>
</feature>
<dbReference type="RefSeq" id="WP_043920753.1">
    <property type="nucleotide sequence ID" value="NZ_FZPF01000001.1"/>
</dbReference>
<dbReference type="InterPro" id="IPR036259">
    <property type="entry name" value="MFS_trans_sf"/>
</dbReference>
<evidence type="ECO:0000256" key="1">
    <source>
        <dbReference type="ARBA" id="ARBA00022692"/>
    </source>
</evidence>
<dbReference type="OrthoDB" id="8558006at2"/>
<dbReference type="InterPro" id="IPR020846">
    <property type="entry name" value="MFS_dom"/>
</dbReference>
<name>A0A0D1D250_9RHOB</name>
<dbReference type="GO" id="GO:0022857">
    <property type="term" value="F:transmembrane transporter activity"/>
    <property type="evidence" value="ECO:0007669"/>
    <property type="project" value="InterPro"/>
</dbReference>
<sequence>MKIAEETAPAGIVNFALLLSANAILASALPMLIVLGGLAGLMLAPTPGLATLPLSISTLAGLIAAAPFSLFMGRFGRQAGFLLGAACAAAGGAAGLFGMMESSFLLLLAGHFLLGAALTCFQFFRFAAAEVVPDQWRSVAISLMLTSGLVAALLGPEIFARTTGLLAPFPFAGAYGAIIGLAVIGALPLLLVRGMPRPVTSGGPAQARIDVLAILRRPTVAAAVFAAAISQGVMALLMVPTPIVMVGCGFDAATAGSVVGWHVVAMFAPSFVTGFLIKRFGASLIVLTGLALLAISALIAATGLSLAHFYVSLIVLGVGWNFGFIGATSLLADALAPEERASIQGINDTAIALASTIAAFSSGALVAGFGWTLLVLGALPVVAVTAFVLRWTWRRSGPAA</sequence>
<keyword evidence="1 4" id="KW-0812">Transmembrane</keyword>
<organism evidence="6 7">
    <name type="scientific">Jannaschia aquimarina</name>
    <dbReference type="NCBI Taxonomy" id="935700"/>
    <lineage>
        <taxon>Bacteria</taxon>
        <taxon>Pseudomonadati</taxon>
        <taxon>Pseudomonadota</taxon>
        <taxon>Alphaproteobacteria</taxon>
        <taxon>Rhodobacterales</taxon>
        <taxon>Roseobacteraceae</taxon>
        <taxon>Jannaschia</taxon>
    </lineage>
</organism>
<feature type="transmembrane region" description="Helical" evidence="4">
    <location>
        <begin position="12"/>
        <end position="44"/>
    </location>
</feature>
<evidence type="ECO:0000259" key="5">
    <source>
        <dbReference type="PROSITE" id="PS50850"/>
    </source>
</evidence>
<evidence type="ECO:0000256" key="2">
    <source>
        <dbReference type="ARBA" id="ARBA00022989"/>
    </source>
</evidence>
<dbReference type="Gene3D" id="1.20.1250.20">
    <property type="entry name" value="MFS general substrate transporter like domains"/>
    <property type="match status" value="1"/>
</dbReference>
<dbReference type="PROSITE" id="PS50850">
    <property type="entry name" value="MFS"/>
    <property type="match status" value="1"/>
</dbReference>
<feature type="transmembrane region" description="Helical" evidence="4">
    <location>
        <begin position="136"/>
        <end position="154"/>
    </location>
</feature>
<evidence type="ECO:0000256" key="3">
    <source>
        <dbReference type="ARBA" id="ARBA00023136"/>
    </source>
</evidence>
<keyword evidence="7" id="KW-1185">Reference proteome</keyword>
<dbReference type="InterPro" id="IPR011701">
    <property type="entry name" value="MFS"/>
</dbReference>
<gene>
    <name evidence="6" type="ORF">jaqu_40010</name>
</gene>
<evidence type="ECO:0000256" key="4">
    <source>
        <dbReference type="SAM" id="Phobius"/>
    </source>
</evidence>
<dbReference type="STRING" id="935700.jaqu_40010"/>
<keyword evidence="3 4" id="KW-0472">Membrane</keyword>
<feature type="transmembrane region" description="Helical" evidence="4">
    <location>
        <begin position="373"/>
        <end position="393"/>
    </location>
</feature>
<feature type="transmembrane region" description="Helical" evidence="4">
    <location>
        <begin position="104"/>
        <end position="124"/>
    </location>
</feature>
<evidence type="ECO:0000313" key="6">
    <source>
        <dbReference type="EMBL" id="KIT14208.1"/>
    </source>
</evidence>
<keyword evidence="2 4" id="KW-1133">Transmembrane helix</keyword>